<reference evidence="1" key="2">
    <citation type="journal article" date="2010" name="Nature">
        <title>Comparative genomics reveals mobile pathogenicity chromosomes in Fusarium.</title>
        <authorList>
            <person name="Ma L.J."/>
            <person name="van der Does H.C."/>
            <person name="Borkovich K.A."/>
            <person name="Coleman J.J."/>
            <person name="Daboussi M.J."/>
            <person name="Di Pietro A."/>
            <person name="Dufresne M."/>
            <person name="Freitag M."/>
            <person name="Grabherr M."/>
            <person name="Henrissat B."/>
            <person name="Houterman P.M."/>
            <person name="Kang S."/>
            <person name="Shim W.B."/>
            <person name="Woloshuk C."/>
            <person name="Xie X."/>
            <person name="Xu J.R."/>
            <person name="Antoniw J."/>
            <person name="Baker S.E."/>
            <person name="Bluhm B.H."/>
            <person name="Breakspear A."/>
            <person name="Brown D.W."/>
            <person name="Butchko R.A."/>
            <person name="Chapman S."/>
            <person name="Coulson R."/>
            <person name="Coutinho P.M."/>
            <person name="Danchin E.G."/>
            <person name="Diener A."/>
            <person name="Gale L.R."/>
            <person name="Gardiner D.M."/>
            <person name="Goff S."/>
            <person name="Hammond-Kosack K.E."/>
            <person name="Hilburn K."/>
            <person name="Hua-Van A."/>
            <person name="Jonkers W."/>
            <person name="Kazan K."/>
            <person name="Kodira C.D."/>
            <person name="Koehrsen M."/>
            <person name="Kumar L."/>
            <person name="Lee Y.H."/>
            <person name="Li L."/>
            <person name="Manners J.M."/>
            <person name="Miranda-Saavedra D."/>
            <person name="Mukherjee M."/>
            <person name="Park G."/>
            <person name="Park J."/>
            <person name="Park S.Y."/>
            <person name="Proctor R.H."/>
            <person name="Regev A."/>
            <person name="Ruiz-Roldan M.C."/>
            <person name="Sain D."/>
            <person name="Sakthikumar S."/>
            <person name="Sykes S."/>
            <person name="Schwartz D.C."/>
            <person name="Turgeon B.G."/>
            <person name="Wapinski I."/>
            <person name="Yoder O."/>
            <person name="Young S."/>
            <person name="Zeng Q."/>
            <person name="Zhou S."/>
            <person name="Galagan J."/>
            <person name="Cuomo C.A."/>
            <person name="Kistler H.C."/>
            <person name="Rep M."/>
        </authorList>
    </citation>
    <scope>NUCLEOTIDE SEQUENCE [LARGE SCALE GENOMIC DNA]</scope>
    <source>
        <strain evidence="1">4287</strain>
    </source>
</reference>
<dbReference type="RefSeq" id="XP_018243328.1">
    <property type="nucleotide sequence ID" value="XM_018399735.1"/>
</dbReference>
<evidence type="ECO:0000313" key="2">
    <source>
        <dbReference type="Proteomes" id="UP000009097"/>
    </source>
</evidence>
<dbReference type="AlphaFoldDB" id="A0A0J9V2C2"/>
<dbReference type="EMBL" id="DS231703">
    <property type="protein sequence ID" value="KNB05283.1"/>
    <property type="molecule type" value="Genomic_DNA"/>
</dbReference>
<evidence type="ECO:0000313" key="1">
    <source>
        <dbReference type="EMBL" id="KNB05283.1"/>
    </source>
</evidence>
<protein>
    <submittedName>
        <fullName evidence="1">Uncharacterized protein</fullName>
    </submittedName>
</protein>
<dbReference type="Proteomes" id="UP000009097">
    <property type="component" value="Unassembled WGS sequence"/>
</dbReference>
<dbReference type="GeneID" id="28960219"/>
<reference evidence="1" key="1">
    <citation type="submission" date="2007-04" db="EMBL/GenBank/DDBJ databases">
        <authorList>
            <consortium name="The Broad Institute Genome Sequencing Platform"/>
            <person name="Birren B."/>
            <person name="Lander E."/>
            <person name="Galagan J."/>
            <person name="Nusbaum C."/>
            <person name="Devon K."/>
            <person name="Ma L.-J."/>
            <person name="Jaffe D."/>
            <person name="Butler J."/>
            <person name="Alvarez P."/>
            <person name="Gnerre S."/>
            <person name="Grabherr M."/>
            <person name="Kleber M."/>
            <person name="Mauceli E."/>
            <person name="Brockman W."/>
            <person name="MacCallum I.A."/>
            <person name="Young S."/>
            <person name="LaButti K."/>
            <person name="DeCaprio D."/>
            <person name="Crawford M."/>
            <person name="Koehrsen M."/>
            <person name="Engels R."/>
            <person name="Montgomery P."/>
            <person name="Pearson M."/>
            <person name="Howarth C."/>
            <person name="Larson L."/>
            <person name="White J."/>
            <person name="O'Leary S."/>
            <person name="Kodira C."/>
            <person name="Zeng Q."/>
            <person name="Yandava C."/>
            <person name="Alvarado L."/>
            <person name="Kistler C."/>
            <person name="Shim W.-B."/>
            <person name="Kang S."/>
            <person name="Woloshuk C."/>
        </authorList>
    </citation>
    <scope>NUCLEOTIDE SEQUENCE</scope>
    <source>
        <strain evidence="1">4287</strain>
    </source>
</reference>
<dbReference type="VEuPathDB" id="FungiDB:FOXG_19513"/>
<sequence length="157" mass="17497">MVRNITRRRLRNNVQFWIGFTSNRPPGGHGTTIFHGSIAGELIRKHGGQRSKLQSAIWQTISHRISFADSLTPQSLGLWLLHIIDAQEGVLGKLRLGCSITSIPEPNTPYQRRICVGWMKNLNGGFKKTDNTHCQCLTTNVNGQHNFAGLLPGSSKR</sequence>
<proteinExistence type="predicted"/>
<dbReference type="KEGG" id="fox:FOXG_19513"/>
<organism evidence="1 2">
    <name type="scientific">Fusarium oxysporum f. sp. lycopersici (strain 4287 / CBS 123668 / FGSC 9935 / NRRL 34936)</name>
    <name type="common">Fusarium vascular wilt of tomato</name>
    <dbReference type="NCBI Taxonomy" id="426428"/>
    <lineage>
        <taxon>Eukaryota</taxon>
        <taxon>Fungi</taxon>
        <taxon>Dikarya</taxon>
        <taxon>Ascomycota</taxon>
        <taxon>Pezizomycotina</taxon>
        <taxon>Sordariomycetes</taxon>
        <taxon>Hypocreomycetidae</taxon>
        <taxon>Hypocreales</taxon>
        <taxon>Nectriaceae</taxon>
        <taxon>Fusarium</taxon>
        <taxon>Fusarium oxysporum species complex</taxon>
    </lineage>
</organism>
<name>A0A0J9V2C2_FUSO4</name>
<gene>
    <name evidence="1" type="ORF">FOXG_19513</name>
</gene>
<accession>A0A0J9V2C2</accession>